<dbReference type="Gene3D" id="3.40.50.300">
    <property type="entry name" value="P-loop containing nucleotide triphosphate hydrolases"/>
    <property type="match status" value="1"/>
</dbReference>
<dbReference type="EMBL" id="VUMG01000003">
    <property type="protein sequence ID" value="MSS45906.1"/>
    <property type="molecule type" value="Genomic_DNA"/>
</dbReference>
<feature type="domain" description="Terminase large subunit-like ATPase" evidence="2">
    <location>
        <begin position="84"/>
        <end position="222"/>
    </location>
</feature>
<dbReference type="Proteomes" id="UP000466104">
    <property type="component" value="Unassembled WGS sequence"/>
</dbReference>
<evidence type="ECO:0000259" key="2">
    <source>
        <dbReference type="Pfam" id="PF03354"/>
    </source>
</evidence>
<protein>
    <recommendedName>
        <fullName evidence="2">Terminase large subunit-like ATPase domain-containing protein</fullName>
    </recommendedName>
</protein>
<gene>
    <name evidence="3" type="ORF">FYJ43_07620</name>
</gene>
<dbReference type="InterPro" id="IPR027417">
    <property type="entry name" value="P-loop_NTPase"/>
</dbReference>
<dbReference type="AlphaFoldDB" id="A0A7K0J7G5"/>
<comment type="caution">
    <text evidence="3">The sequence shown here is derived from an EMBL/GenBank/DDBJ whole genome shotgun (WGS) entry which is preliminary data.</text>
</comment>
<evidence type="ECO:0000313" key="4">
    <source>
        <dbReference type="Proteomes" id="UP000466104"/>
    </source>
</evidence>
<organism evidence="3 4">
    <name type="scientific">Cutibacterium porci</name>
    <dbReference type="NCBI Taxonomy" id="2605781"/>
    <lineage>
        <taxon>Bacteria</taxon>
        <taxon>Bacillati</taxon>
        <taxon>Actinomycetota</taxon>
        <taxon>Actinomycetes</taxon>
        <taxon>Propionibacteriales</taxon>
        <taxon>Propionibacteriaceae</taxon>
        <taxon>Cutibacterium</taxon>
    </lineage>
</organism>
<dbReference type="Pfam" id="PF03354">
    <property type="entry name" value="TerL_ATPase"/>
    <property type="match status" value="1"/>
</dbReference>
<proteinExistence type="predicted"/>
<feature type="region of interest" description="Disordered" evidence="1">
    <location>
        <begin position="18"/>
        <end position="39"/>
    </location>
</feature>
<reference evidence="3 4" key="1">
    <citation type="submission" date="2019-08" db="EMBL/GenBank/DDBJ databases">
        <title>In-depth cultivation of the pig gut microbiome towards novel bacterial diversity and tailored functional studies.</title>
        <authorList>
            <person name="Wylensek D."/>
            <person name="Hitch T.C.A."/>
            <person name="Clavel T."/>
        </authorList>
    </citation>
    <scope>NUCLEOTIDE SEQUENCE [LARGE SCALE GENOMIC DNA]</scope>
    <source>
        <strain evidence="3 4">WCA-380-WT-3A</strain>
    </source>
</reference>
<keyword evidence="4" id="KW-1185">Reference proteome</keyword>
<dbReference type="RefSeq" id="WP_154563626.1">
    <property type="nucleotide sequence ID" value="NZ_VUMG01000003.1"/>
</dbReference>
<evidence type="ECO:0000256" key="1">
    <source>
        <dbReference type="SAM" id="MobiDB-lite"/>
    </source>
</evidence>
<sequence>MPDDRPPFDLDALRARDAELTGRPAPSPRWAPGTPLGRNLGAKATTVSRAIGKPLQPWQIQAASRITELNPAGSRLTFRWPLVTVQIPRQAGKTVLAAVLMITRAMLFPGSDIRHTAQLGKDASELWEHMRDWLTADSCPYRHIVQAKSGKGDQTLKFANGSTIRPFPVNREAGHGKSPDLVFVDEAWAFSGDAGTELLTAIRPSMITRRDRQIIIVSAAGDPDSLWWDDLVAQGRKATADPSSTHCHIEYAPPDDADPFDPRTWEYHPALGHLISLTDLAGEAGGPQEPFIRSYLNRSTRRDSGLVDMMAWDGLADDVEEPPFGTTLHFGADVALDRTAASIFAAWSDDTGHTWLIPWAVRPGWRWLIDELADLIRDGHDVTLDDGGPARLVIDALTKAGLPPTTMTSRDASLAWTTMESAISDATLTHTGSPSLRTALVAAQTRQTGDVTSLSRRQSHGPIDPLIAATAALHGALDRPHEIQVF</sequence>
<dbReference type="InterPro" id="IPR046461">
    <property type="entry name" value="TerL_ATPase"/>
</dbReference>
<accession>A0A7K0J7G5</accession>
<name>A0A7K0J7G5_9ACTN</name>
<evidence type="ECO:0000313" key="3">
    <source>
        <dbReference type="EMBL" id="MSS45906.1"/>
    </source>
</evidence>